<reference evidence="2" key="1">
    <citation type="journal article" date="2014" name="Int. J. Syst. Evol. Microbiol.">
        <title>Complete genome sequence of Corynebacterium casei LMG S-19264T (=DSM 44701T), isolated from a smear-ripened cheese.</title>
        <authorList>
            <consortium name="US DOE Joint Genome Institute (JGI-PGF)"/>
            <person name="Walter F."/>
            <person name="Albersmeier A."/>
            <person name="Kalinowski J."/>
            <person name="Ruckert C."/>
        </authorList>
    </citation>
    <scope>NUCLEOTIDE SEQUENCE</scope>
    <source>
        <strain evidence="2">KCTC 32422</strain>
    </source>
</reference>
<dbReference type="Proteomes" id="UP000634139">
    <property type="component" value="Unassembled WGS sequence"/>
</dbReference>
<sequence>MAKTLVNFLIEEVELQRFDGVASLIGRTRTSILTEMMRNFCADQVVEVEKRKQKLQQLNHALTQQHLLQAEANHQRLMGQPLDHDHGPIGFLHDDGGQWNEDNF</sequence>
<reference evidence="2" key="2">
    <citation type="submission" date="2020-09" db="EMBL/GenBank/DDBJ databases">
        <authorList>
            <person name="Sun Q."/>
            <person name="Kim S."/>
        </authorList>
    </citation>
    <scope>NUCLEOTIDE SEQUENCE</scope>
    <source>
        <strain evidence="2">KCTC 32422</strain>
    </source>
</reference>
<feature type="region of interest" description="Disordered" evidence="1">
    <location>
        <begin position="79"/>
        <end position="104"/>
    </location>
</feature>
<evidence type="ECO:0000313" key="2">
    <source>
        <dbReference type="EMBL" id="GGZ94159.1"/>
    </source>
</evidence>
<dbReference type="AlphaFoldDB" id="A0A918RBS1"/>
<accession>A0A918RBS1</accession>
<proteinExistence type="predicted"/>
<evidence type="ECO:0000256" key="1">
    <source>
        <dbReference type="SAM" id="MobiDB-lite"/>
    </source>
</evidence>
<protein>
    <submittedName>
        <fullName evidence="2">Uncharacterized protein</fullName>
    </submittedName>
</protein>
<feature type="compositionally biased region" description="Basic and acidic residues" evidence="1">
    <location>
        <begin position="82"/>
        <end position="96"/>
    </location>
</feature>
<organism evidence="2 3">
    <name type="scientific">Novosphingobium arvoryzae</name>
    <dbReference type="NCBI Taxonomy" id="1256514"/>
    <lineage>
        <taxon>Bacteria</taxon>
        <taxon>Pseudomonadati</taxon>
        <taxon>Pseudomonadota</taxon>
        <taxon>Alphaproteobacteria</taxon>
        <taxon>Sphingomonadales</taxon>
        <taxon>Sphingomonadaceae</taxon>
        <taxon>Novosphingobium</taxon>
    </lineage>
</organism>
<comment type="caution">
    <text evidence="2">The sequence shown here is derived from an EMBL/GenBank/DDBJ whole genome shotgun (WGS) entry which is preliminary data.</text>
</comment>
<name>A0A918RBS1_9SPHN</name>
<dbReference type="EMBL" id="BMZD01000002">
    <property type="protein sequence ID" value="GGZ94159.1"/>
    <property type="molecule type" value="Genomic_DNA"/>
</dbReference>
<dbReference type="RefSeq" id="WP_189539587.1">
    <property type="nucleotide sequence ID" value="NZ_BMZD01000002.1"/>
</dbReference>
<gene>
    <name evidence="2" type="ORF">GCM10011617_12800</name>
</gene>
<keyword evidence="3" id="KW-1185">Reference proteome</keyword>
<evidence type="ECO:0000313" key="3">
    <source>
        <dbReference type="Proteomes" id="UP000634139"/>
    </source>
</evidence>